<dbReference type="PANTHER" id="PTHR41286">
    <property type="entry name" value="HNH NUCLEASE YAJD-RELATED"/>
    <property type="match status" value="1"/>
</dbReference>
<dbReference type="InterPro" id="IPR003615">
    <property type="entry name" value="HNH_nuc"/>
</dbReference>
<accession>A0ABQ1I5S4</accession>
<evidence type="ECO:0000313" key="7">
    <source>
        <dbReference type="Proteomes" id="UP000651977"/>
    </source>
</evidence>
<dbReference type="SMART" id="SM00507">
    <property type="entry name" value="HNHc"/>
    <property type="match status" value="1"/>
</dbReference>
<proteinExistence type="inferred from homology"/>
<keyword evidence="7" id="KW-1185">Reference proteome</keyword>
<dbReference type="RefSeq" id="WP_055733083.1">
    <property type="nucleotide sequence ID" value="NZ_BMDY01000029.1"/>
</dbReference>
<reference evidence="7" key="1">
    <citation type="journal article" date="2019" name="Int. J. Syst. Evol. Microbiol.">
        <title>The Global Catalogue of Microorganisms (GCM) 10K type strain sequencing project: providing services to taxonomists for standard genome sequencing and annotation.</title>
        <authorList>
            <consortium name="The Broad Institute Genomics Platform"/>
            <consortium name="The Broad Institute Genome Sequencing Center for Infectious Disease"/>
            <person name="Wu L."/>
            <person name="Ma J."/>
        </authorList>
    </citation>
    <scope>NUCLEOTIDE SEQUENCE [LARGE SCALE GENOMIC DNA]</scope>
    <source>
        <strain evidence="7">CGMCC 1.10131</strain>
    </source>
</reference>
<evidence type="ECO:0000256" key="1">
    <source>
        <dbReference type="ARBA" id="ARBA00022722"/>
    </source>
</evidence>
<dbReference type="Pfam" id="PF01844">
    <property type="entry name" value="HNH"/>
    <property type="match status" value="1"/>
</dbReference>
<sequence>MYQVSYAVAGRTRRKPYQTEAGAKRAILRWLQQHQSSEGCRAILYSPDEAPLSFSDASELDEVASQQVNFYSSQAWLNLRRQVFERDNNRCACCGASPAHDPNTVLHVDHIKPRSSHPELALDIDNLQILCAACNLGKSNLSQRKWRE</sequence>
<keyword evidence="2" id="KW-0378">Hydrolase</keyword>
<evidence type="ECO:0000313" key="6">
    <source>
        <dbReference type="EMBL" id="GGB19168.1"/>
    </source>
</evidence>
<dbReference type="Proteomes" id="UP000651977">
    <property type="component" value="Unassembled WGS sequence"/>
</dbReference>
<dbReference type="CDD" id="cd00085">
    <property type="entry name" value="HNHc"/>
    <property type="match status" value="1"/>
</dbReference>
<dbReference type="InterPro" id="IPR002711">
    <property type="entry name" value="HNH"/>
</dbReference>
<protein>
    <recommendedName>
        <fullName evidence="4">Putative HNH nuclease YajD</fullName>
    </recommendedName>
</protein>
<dbReference type="PANTHER" id="PTHR41286:SF1">
    <property type="entry name" value="HNH NUCLEASE YAJD-RELATED"/>
    <property type="match status" value="1"/>
</dbReference>
<comment type="caution">
    <text evidence="6">The sequence shown here is derived from an EMBL/GenBank/DDBJ whole genome shotgun (WGS) entry which is preliminary data.</text>
</comment>
<evidence type="ECO:0000259" key="5">
    <source>
        <dbReference type="SMART" id="SM00507"/>
    </source>
</evidence>
<gene>
    <name evidence="6" type="ORF">GCM10007414_35700</name>
</gene>
<name>A0ABQ1I5S4_9ALTE</name>
<evidence type="ECO:0000256" key="2">
    <source>
        <dbReference type="ARBA" id="ARBA00022801"/>
    </source>
</evidence>
<dbReference type="Gene3D" id="1.10.30.50">
    <property type="match status" value="1"/>
</dbReference>
<comment type="similarity">
    <text evidence="3">Belongs to the HNH nuclease family.</text>
</comment>
<evidence type="ECO:0000256" key="4">
    <source>
        <dbReference type="ARBA" id="ARBA00040194"/>
    </source>
</evidence>
<dbReference type="EMBL" id="BMDY01000029">
    <property type="protein sequence ID" value="GGB19168.1"/>
    <property type="molecule type" value="Genomic_DNA"/>
</dbReference>
<evidence type="ECO:0000256" key="3">
    <source>
        <dbReference type="ARBA" id="ARBA00038412"/>
    </source>
</evidence>
<feature type="domain" description="HNH nuclease" evidence="5">
    <location>
        <begin position="78"/>
        <end position="136"/>
    </location>
</feature>
<keyword evidence="1" id="KW-0540">Nuclease</keyword>
<organism evidence="6 7">
    <name type="scientific">Agarivorans gilvus</name>
    <dbReference type="NCBI Taxonomy" id="680279"/>
    <lineage>
        <taxon>Bacteria</taxon>
        <taxon>Pseudomonadati</taxon>
        <taxon>Pseudomonadota</taxon>
        <taxon>Gammaproteobacteria</taxon>
        <taxon>Alteromonadales</taxon>
        <taxon>Alteromonadaceae</taxon>
        <taxon>Agarivorans</taxon>
    </lineage>
</organism>